<dbReference type="Proteomes" id="UP000573001">
    <property type="component" value="Unassembled WGS sequence"/>
</dbReference>
<keyword evidence="5 9" id="KW-0808">Transferase</keyword>
<evidence type="ECO:0000256" key="7">
    <source>
        <dbReference type="ARBA" id="ARBA00030587"/>
    </source>
</evidence>
<comment type="caution">
    <text evidence="9">The sequence shown here is derived from an EMBL/GenBank/DDBJ whole genome shotgun (WGS) entry which is preliminary data.</text>
</comment>
<accession>A0ABX2MAT4</accession>
<dbReference type="InterPro" id="IPR015421">
    <property type="entry name" value="PyrdxlP-dep_Trfase_major"/>
</dbReference>
<evidence type="ECO:0000256" key="5">
    <source>
        <dbReference type="ARBA" id="ARBA00022679"/>
    </source>
</evidence>
<keyword evidence="4 9" id="KW-0032">Aminotransferase</keyword>
<dbReference type="Pfam" id="PF00202">
    <property type="entry name" value="Aminotran_3"/>
    <property type="match status" value="1"/>
</dbReference>
<dbReference type="Gene3D" id="3.40.640.10">
    <property type="entry name" value="Type I PLP-dependent aspartate aminotransferase-like (Major domain)"/>
    <property type="match status" value="1"/>
</dbReference>
<evidence type="ECO:0000313" key="10">
    <source>
        <dbReference type="Proteomes" id="UP000573001"/>
    </source>
</evidence>
<protein>
    <recommendedName>
        <fullName evidence="3">ornithine aminotransferase</fullName>
        <ecNumber evidence="3">2.6.1.13</ecNumber>
    </recommendedName>
    <alternativeName>
        <fullName evidence="7">Ornithine--oxo-acid aminotransferase</fullName>
    </alternativeName>
</protein>
<evidence type="ECO:0000256" key="3">
    <source>
        <dbReference type="ARBA" id="ARBA00012924"/>
    </source>
</evidence>
<dbReference type="PROSITE" id="PS00600">
    <property type="entry name" value="AA_TRANSFER_CLASS_3"/>
    <property type="match status" value="1"/>
</dbReference>
<dbReference type="CDD" id="cd00610">
    <property type="entry name" value="OAT_like"/>
    <property type="match status" value="1"/>
</dbReference>
<comment type="pathway">
    <text evidence="2">Amino-acid biosynthesis; L-proline biosynthesis; L-glutamate 5-semialdehyde from L-ornithine: step 1/1.</text>
</comment>
<evidence type="ECO:0000313" key="9">
    <source>
        <dbReference type="EMBL" id="NUU15070.1"/>
    </source>
</evidence>
<evidence type="ECO:0000256" key="1">
    <source>
        <dbReference type="ARBA" id="ARBA00001933"/>
    </source>
</evidence>
<evidence type="ECO:0000256" key="4">
    <source>
        <dbReference type="ARBA" id="ARBA00022576"/>
    </source>
</evidence>
<dbReference type="InterPro" id="IPR015424">
    <property type="entry name" value="PyrdxlP-dep_Trfase"/>
</dbReference>
<dbReference type="NCBIfam" id="TIGR01885">
    <property type="entry name" value="Orn_aminotrans"/>
    <property type="match status" value="1"/>
</dbReference>
<dbReference type="InterPro" id="IPR010164">
    <property type="entry name" value="Orn_aminotrans"/>
</dbReference>
<dbReference type="RefSeq" id="WP_175352523.1">
    <property type="nucleotide sequence ID" value="NZ_BAAAWQ010000001.1"/>
</dbReference>
<reference evidence="9 10" key="1">
    <citation type="submission" date="2020-05" db="EMBL/GenBank/DDBJ databases">
        <title>Genome Sequencing of Type Strains.</title>
        <authorList>
            <person name="Lemaire J.F."/>
            <person name="Inderbitzin P."/>
            <person name="Gregorio O.A."/>
            <person name="Collins S.B."/>
            <person name="Wespe N."/>
            <person name="Knight-Connoni V."/>
        </authorList>
    </citation>
    <scope>NUCLEOTIDE SEQUENCE [LARGE SCALE GENOMIC DNA]</scope>
    <source>
        <strain evidence="9 10">ATCC 19096</strain>
    </source>
</reference>
<dbReference type="PIRSF" id="PIRSF000521">
    <property type="entry name" value="Transaminase_4ab_Lys_Orn"/>
    <property type="match status" value="1"/>
</dbReference>
<organism evidence="9 10">
    <name type="scientific">Curtobacterium pusillum</name>
    <dbReference type="NCBI Taxonomy" id="69373"/>
    <lineage>
        <taxon>Bacteria</taxon>
        <taxon>Bacillati</taxon>
        <taxon>Actinomycetota</taxon>
        <taxon>Actinomycetes</taxon>
        <taxon>Micrococcales</taxon>
        <taxon>Microbacteriaceae</taxon>
        <taxon>Curtobacterium</taxon>
    </lineage>
</organism>
<dbReference type="PANTHER" id="PTHR11986">
    <property type="entry name" value="AMINOTRANSFERASE CLASS III"/>
    <property type="match status" value="1"/>
</dbReference>
<dbReference type="Gene3D" id="3.90.1150.10">
    <property type="entry name" value="Aspartate Aminotransferase, domain 1"/>
    <property type="match status" value="1"/>
</dbReference>
<dbReference type="EC" id="2.6.1.13" evidence="3"/>
<comment type="cofactor">
    <cofactor evidence="1">
        <name>pyridoxal 5'-phosphate</name>
        <dbReference type="ChEBI" id="CHEBI:597326"/>
    </cofactor>
</comment>
<evidence type="ECO:0000256" key="2">
    <source>
        <dbReference type="ARBA" id="ARBA00004998"/>
    </source>
</evidence>
<sequence>MSTALGTNTAAALAVEERSLAHNYSPLPVVIASGSGATVTDVDGRTYLDGLAAYSAVNFGHGNPRLLAAARAQLDRVTLTSRAFVNDQLGPFAAGLASLTGTDMVLPMNTGAEAVESAIKVSRAWGYRVKGVPAGQATIIVAFGNFHGRTTTIVSFSDDPAAHDDFGPYTPGFRTVPYGDADALREAMDETVVAVLLEPIQGEGGVVIPPASYLPAVRDVCDEFGALFVADEIQSGLGRTGHTLAVSRVGVRPDLITLGKALGGGIVPVSAVVGSREVLGVLRPGEHGSTFGGNPLAAAVGSEVVAMLGEGTFQRRALDGEPLLRGLLDDLVGQGVVAHRVAGLWAGIDIDPALGTGKQISQDLADRGVLVKDTHGSTIRFAPPLVVTDDEIRLAIGALGDVLHARSA</sequence>
<dbReference type="InterPro" id="IPR050103">
    <property type="entry name" value="Class-III_PLP-dep_AT"/>
</dbReference>
<proteinExistence type="inferred from homology"/>
<keyword evidence="10" id="KW-1185">Reference proteome</keyword>
<dbReference type="PANTHER" id="PTHR11986:SF18">
    <property type="entry name" value="ORNITHINE AMINOTRANSFERASE, MITOCHONDRIAL"/>
    <property type="match status" value="1"/>
</dbReference>
<evidence type="ECO:0000256" key="8">
    <source>
        <dbReference type="RuleBase" id="RU003560"/>
    </source>
</evidence>
<dbReference type="GO" id="GO:0004587">
    <property type="term" value="F:ornithine aminotransferase activity"/>
    <property type="evidence" value="ECO:0007669"/>
    <property type="project" value="UniProtKB-EC"/>
</dbReference>
<dbReference type="InterPro" id="IPR049704">
    <property type="entry name" value="Aminotrans_3_PPA_site"/>
</dbReference>
<keyword evidence="6 8" id="KW-0663">Pyridoxal phosphate</keyword>
<dbReference type="InterPro" id="IPR015422">
    <property type="entry name" value="PyrdxlP-dep_Trfase_small"/>
</dbReference>
<dbReference type="EMBL" id="JABMCE010000084">
    <property type="protein sequence ID" value="NUU15070.1"/>
    <property type="molecule type" value="Genomic_DNA"/>
</dbReference>
<dbReference type="InterPro" id="IPR005814">
    <property type="entry name" value="Aminotrans_3"/>
</dbReference>
<comment type="similarity">
    <text evidence="8">Belongs to the class-III pyridoxal-phosphate-dependent aminotransferase family.</text>
</comment>
<evidence type="ECO:0000256" key="6">
    <source>
        <dbReference type="ARBA" id="ARBA00022898"/>
    </source>
</evidence>
<name>A0ABX2MAT4_9MICO</name>
<dbReference type="SUPFAM" id="SSF53383">
    <property type="entry name" value="PLP-dependent transferases"/>
    <property type="match status" value="1"/>
</dbReference>
<gene>
    <name evidence="9" type="primary">rocD</name>
    <name evidence="9" type="ORF">HP507_14665</name>
</gene>